<feature type="coiled-coil region" evidence="3">
    <location>
        <begin position="39"/>
        <end position="66"/>
    </location>
</feature>
<evidence type="ECO:0000256" key="1">
    <source>
        <dbReference type="ARBA" id="ARBA00022754"/>
    </source>
</evidence>
<evidence type="ECO:0000256" key="3">
    <source>
        <dbReference type="SAM" id="Coils"/>
    </source>
</evidence>
<dbReference type="AlphaFoldDB" id="A0A6P8QXT1"/>
<dbReference type="GeneID" id="117356354"/>
<feature type="domain" description="IF rod" evidence="4">
    <location>
        <begin position="36"/>
        <end position="72"/>
    </location>
</feature>
<gene>
    <name evidence="6" type="primary">LOC117356354</name>
</gene>
<dbReference type="OrthoDB" id="2441647at2759"/>
<proteinExistence type="predicted"/>
<protein>
    <submittedName>
        <fullName evidence="6">Keratin, type II cytoskeletal 7-like</fullName>
    </submittedName>
</protein>
<dbReference type="GO" id="GO:0045109">
    <property type="term" value="P:intermediate filament organization"/>
    <property type="evidence" value="ECO:0007669"/>
    <property type="project" value="TreeGrafter"/>
</dbReference>
<reference evidence="6" key="1">
    <citation type="submission" date="2025-08" db="UniProtKB">
        <authorList>
            <consortium name="RefSeq"/>
        </authorList>
    </citation>
    <scope>IDENTIFICATION</scope>
</reference>
<dbReference type="InterPro" id="IPR039008">
    <property type="entry name" value="IF_rod_dom"/>
</dbReference>
<accession>A0A6P8QXT1</accession>
<evidence type="ECO:0000313" key="6">
    <source>
        <dbReference type="RefSeq" id="XP_033791356.1"/>
    </source>
</evidence>
<dbReference type="RefSeq" id="XP_033791356.1">
    <property type="nucleotide sequence ID" value="XM_033935465.1"/>
</dbReference>
<name>A0A6P8QXT1_GEOSA</name>
<dbReference type="InParanoid" id="A0A6P8QXT1"/>
<dbReference type="PANTHER" id="PTHR45616:SF39">
    <property type="entry name" value="KERATIN, TYPE II CYTOSKELETAL 6A-RELATED"/>
    <property type="match status" value="1"/>
</dbReference>
<keyword evidence="5" id="KW-1185">Reference proteome</keyword>
<dbReference type="Pfam" id="PF00038">
    <property type="entry name" value="Filament"/>
    <property type="match status" value="1"/>
</dbReference>
<organism evidence="5 6">
    <name type="scientific">Geotrypetes seraphini</name>
    <name type="common">Gaboon caecilian</name>
    <name type="synonym">Caecilia seraphini</name>
    <dbReference type="NCBI Taxonomy" id="260995"/>
    <lineage>
        <taxon>Eukaryota</taxon>
        <taxon>Metazoa</taxon>
        <taxon>Chordata</taxon>
        <taxon>Craniata</taxon>
        <taxon>Vertebrata</taxon>
        <taxon>Euteleostomi</taxon>
        <taxon>Amphibia</taxon>
        <taxon>Gymnophiona</taxon>
        <taxon>Geotrypetes</taxon>
    </lineage>
</organism>
<dbReference type="SUPFAM" id="SSF64593">
    <property type="entry name" value="Intermediate filament protein, coiled coil region"/>
    <property type="match status" value="1"/>
</dbReference>
<dbReference type="GO" id="GO:0031424">
    <property type="term" value="P:keratinization"/>
    <property type="evidence" value="ECO:0007669"/>
    <property type="project" value="TreeGrafter"/>
</dbReference>
<dbReference type="GO" id="GO:0005615">
    <property type="term" value="C:extracellular space"/>
    <property type="evidence" value="ECO:0007669"/>
    <property type="project" value="TreeGrafter"/>
</dbReference>
<dbReference type="GO" id="GO:0045095">
    <property type="term" value="C:keratin filament"/>
    <property type="evidence" value="ECO:0007669"/>
    <property type="project" value="TreeGrafter"/>
</dbReference>
<keyword evidence="1" id="KW-0403">Intermediate filament</keyword>
<dbReference type="PANTHER" id="PTHR45616">
    <property type="entry name" value="GATA-TYPE DOMAIN-CONTAINING PROTEIN"/>
    <property type="match status" value="1"/>
</dbReference>
<evidence type="ECO:0000259" key="4">
    <source>
        <dbReference type="Pfam" id="PF00038"/>
    </source>
</evidence>
<keyword evidence="2 3" id="KW-0175">Coiled coil</keyword>
<dbReference type="GO" id="GO:0030280">
    <property type="term" value="F:structural constituent of skin epidermis"/>
    <property type="evidence" value="ECO:0007669"/>
    <property type="project" value="TreeGrafter"/>
</dbReference>
<evidence type="ECO:0000313" key="5">
    <source>
        <dbReference type="Proteomes" id="UP000515159"/>
    </source>
</evidence>
<sequence>MIFLFACLVASNMTINESLLQPISENLQKVRQEESDNTFASFIDKVRFLEQQNQELETKWSLLQEHSQKTSTEGQHCTPLKLISLI</sequence>
<dbReference type="KEGG" id="gsh:117356354"/>
<evidence type="ECO:0000256" key="2">
    <source>
        <dbReference type="ARBA" id="ARBA00023054"/>
    </source>
</evidence>
<dbReference type="Proteomes" id="UP000515159">
    <property type="component" value="Chromosome 3"/>
</dbReference>